<feature type="transmembrane region" description="Helical" evidence="1">
    <location>
        <begin position="51"/>
        <end position="68"/>
    </location>
</feature>
<evidence type="ECO:0000256" key="1">
    <source>
        <dbReference type="SAM" id="Phobius"/>
    </source>
</evidence>
<evidence type="ECO:0008006" key="5">
    <source>
        <dbReference type="Google" id="ProtNLM"/>
    </source>
</evidence>
<feature type="chain" id="PRO_5006663834" description="Secreted protein" evidence="2">
    <location>
        <begin position="28"/>
        <end position="80"/>
    </location>
</feature>
<dbReference type="EMBL" id="LAXJ01000020">
    <property type="protein sequence ID" value="KRS11326.1"/>
    <property type="molecule type" value="Genomic_DNA"/>
</dbReference>
<sequence>MESVMKKLTTLIAASAVVAASVAPAVAEEATTTNDPFVSTQSLETMQIGGVTYVVVGVVAAGLIVALADGSSTTTSLVTN</sequence>
<proteinExistence type="predicted"/>
<protein>
    <recommendedName>
        <fullName evidence="5">Secreted protein</fullName>
    </recommendedName>
</protein>
<organism evidence="3 4">
    <name type="scientific">Roseovarius atlanticus</name>
    <dbReference type="NCBI Taxonomy" id="1641875"/>
    <lineage>
        <taxon>Bacteria</taxon>
        <taxon>Pseudomonadati</taxon>
        <taxon>Pseudomonadota</taxon>
        <taxon>Alphaproteobacteria</taxon>
        <taxon>Rhodobacterales</taxon>
        <taxon>Roseobacteraceae</taxon>
        <taxon>Roseovarius</taxon>
    </lineage>
</organism>
<keyword evidence="1" id="KW-1133">Transmembrane helix</keyword>
<reference evidence="3 4" key="1">
    <citation type="submission" date="2015-04" db="EMBL/GenBank/DDBJ databases">
        <title>The draft genome sequence of Roseovarius sp.R12b.</title>
        <authorList>
            <person name="Li G."/>
            <person name="Lai Q."/>
            <person name="Shao Z."/>
            <person name="Yan P."/>
        </authorList>
    </citation>
    <scope>NUCLEOTIDE SEQUENCE [LARGE SCALE GENOMIC DNA]</scope>
    <source>
        <strain evidence="3 4">R12B</strain>
    </source>
</reference>
<name>A0A0T5NRH4_9RHOB</name>
<dbReference type="AlphaFoldDB" id="A0A0T5NRH4"/>
<evidence type="ECO:0000313" key="4">
    <source>
        <dbReference type="Proteomes" id="UP000051295"/>
    </source>
</evidence>
<gene>
    <name evidence="3" type="ORF">XM53_17275</name>
</gene>
<keyword evidence="4" id="KW-1185">Reference proteome</keyword>
<accession>A0A0T5NRH4</accession>
<feature type="signal peptide" evidence="2">
    <location>
        <begin position="1"/>
        <end position="27"/>
    </location>
</feature>
<keyword evidence="2" id="KW-0732">Signal</keyword>
<dbReference type="PATRIC" id="fig|1641875.4.peg.1954"/>
<keyword evidence="1" id="KW-0472">Membrane</keyword>
<dbReference type="Proteomes" id="UP000051295">
    <property type="component" value="Unassembled WGS sequence"/>
</dbReference>
<comment type="caution">
    <text evidence="3">The sequence shown here is derived from an EMBL/GenBank/DDBJ whole genome shotgun (WGS) entry which is preliminary data.</text>
</comment>
<keyword evidence="1" id="KW-0812">Transmembrane</keyword>
<evidence type="ECO:0000256" key="2">
    <source>
        <dbReference type="SAM" id="SignalP"/>
    </source>
</evidence>
<evidence type="ECO:0000313" key="3">
    <source>
        <dbReference type="EMBL" id="KRS11326.1"/>
    </source>
</evidence>